<accession>A0A150GQQ4</accession>
<evidence type="ECO:0000313" key="1">
    <source>
        <dbReference type="EMBL" id="KXZ52206.1"/>
    </source>
</evidence>
<organism evidence="1 2">
    <name type="scientific">Gonium pectorale</name>
    <name type="common">Green alga</name>
    <dbReference type="NCBI Taxonomy" id="33097"/>
    <lineage>
        <taxon>Eukaryota</taxon>
        <taxon>Viridiplantae</taxon>
        <taxon>Chlorophyta</taxon>
        <taxon>core chlorophytes</taxon>
        <taxon>Chlorophyceae</taxon>
        <taxon>CS clade</taxon>
        <taxon>Chlamydomonadales</taxon>
        <taxon>Volvocaceae</taxon>
        <taxon>Gonium</taxon>
    </lineage>
</organism>
<reference evidence="2" key="1">
    <citation type="journal article" date="2016" name="Nat. Commun.">
        <title>The Gonium pectorale genome demonstrates co-option of cell cycle regulation during the evolution of multicellularity.</title>
        <authorList>
            <person name="Hanschen E.R."/>
            <person name="Marriage T.N."/>
            <person name="Ferris P.J."/>
            <person name="Hamaji T."/>
            <person name="Toyoda A."/>
            <person name="Fujiyama A."/>
            <person name="Neme R."/>
            <person name="Noguchi H."/>
            <person name="Minakuchi Y."/>
            <person name="Suzuki M."/>
            <person name="Kawai-Toyooka H."/>
            <person name="Smith D.R."/>
            <person name="Sparks H."/>
            <person name="Anderson J."/>
            <person name="Bakaric R."/>
            <person name="Luria V."/>
            <person name="Karger A."/>
            <person name="Kirschner M.W."/>
            <person name="Durand P.M."/>
            <person name="Michod R.E."/>
            <person name="Nozaki H."/>
            <person name="Olson B.J."/>
        </authorList>
    </citation>
    <scope>NUCLEOTIDE SEQUENCE [LARGE SCALE GENOMIC DNA]</scope>
    <source>
        <strain evidence="2">NIES-2863</strain>
    </source>
</reference>
<dbReference type="PANTHER" id="PTHR34599">
    <property type="entry name" value="PEROXIDASE-RELATED"/>
    <property type="match status" value="1"/>
</dbReference>
<sequence>MPSLLYGSCPATTYLMPCLLSAIYDIVLSRQLAAFNITDEQVAQLRDLIVPRVQKLVASRVPDGASLFANFKLPAAENAELGRYVFTPGQTSVRYPQVSNATAFYLSSKEVDSISLQFRRFNLNDPEYAKQLEDVYWFGSLNSTNRSSYDTGSARYWALGAGTGTVAGLWVNVSISVLPENTSVIDQARFFKQLGASAWDAAVTCWRTKYRELFWRPITAIRRFHGLRQADPNWVPFLSTPAHPEYPSGHQCSVGAAAFILEQWVGDNVSFSAASQGAPDLGARTYSSFKAAGKEAGDSRFYAGVHFQKANVDGFELGYRVARQLHTSVFKERTYSTQKKK</sequence>
<gene>
    <name evidence="1" type="ORF">GPECTOR_10g837</name>
</gene>
<dbReference type="SUPFAM" id="SSF48317">
    <property type="entry name" value="Acid phosphatase/Vanadium-dependent haloperoxidase"/>
    <property type="match status" value="1"/>
</dbReference>
<proteinExistence type="predicted"/>
<dbReference type="OrthoDB" id="1876163at2759"/>
<dbReference type="PANTHER" id="PTHR34599:SF1">
    <property type="entry name" value="PHOSPHATIDIC ACID PHOSPHATASE TYPE 2_HALOPEROXIDASE DOMAIN-CONTAINING PROTEIN"/>
    <property type="match status" value="1"/>
</dbReference>
<dbReference type="InterPro" id="IPR052559">
    <property type="entry name" value="V-haloperoxidase"/>
</dbReference>
<protein>
    <submittedName>
        <fullName evidence="1">Uncharacterized protein</fullName>
    </submittedName>
</protein>
<name>A0A150GQQ4_GONPE</name>
<keyword evidence="2" id="KW-1185">Reference proteome</keyword>
<dbReference type="Gene3D" id="1.10.606.20">
    <property type="match status" value="1"/>
</dbReference>
<dbReference type="STRING" id="33097.A0A150GQQ4"/>
<dbReference type="CDD" id="cd03398">
    <property type="entry name" value="PAP2_haloperoxidase"/>
    <property type="match status" value="1"/>
</dbReference>
<dbReference type="AlphaFoldDB" id="A0A150GQQ4"/>
<dbReference type="Proteomes" id="UP000075714">
    <property type="component" value="Unassembled WGS sequence"/>
</dbReference>
<comment type="caution">
    <text evidence="1">The sequence shown here is derived from an EMBL/GenBank/DDBJ whole genome shotgun (WGS) entry which is preliminary data.</text>
</comment>
<evidence type="ECO:0000313" key="2">
    <source>
        <dbReference type="Proteomes" id="UP000075714"/>
    </source>
</evidence>
<dbReference type="EMBL" id="LSYV01000011">
    <property type="protein sequence ID" value="KXZ52206.1"/>
    <property type="molecule type" value="Genomic_DNA"/>
</dbReference>
<dbReference type="InterPro" id="IPR036938">
    <property type="entry name" value="PAP2/HPO_sf"/>
</dbReference>